<dbReference type="Proteomes" id="UP000219167">
    <property type="component" value="Unassembled WGS sequence"/>
</dbReference>
<dbReference type="AlphaFoldDB" id="A0A285U8T3"/>
<dbReference type="EMBL" id="OBQD01000005">
    <property type="protein sequence ID" value="SOC38107.1"/>
    <property type="molecule type" value="Genomic_DNA"/>
</dbReference>
<keyword evidence="2" id="KW-1185">Reference proteome</keyword>
<dbReference type="OrthoDB" id="9805504at2"/>
<name>A0A285U8T3_9HYPH</name>
<reference evidence="1 2" key="1">
    <citation type="submission" date="2017-08" db="EMBL/GenBank/DDBJ databases">
        <authorList>
            <person name="de Groot N.N."/>
        </authorList>
    </citation>
    <scope>NUCLEOTIDE SEQUENCE [LARGE SCALE GENOMIC DNA]</scope>
    <source>
        <strain evidence="1 2">JC85</strain>
    </source>
</reference>
<dbReference type="RefSeq" id="WP_097138104.1">
    <property type="nucleotide sequence ID" value="NZ_OBQD01000005.1"/>
</dbReference>
<sequence>MRYRKFRQQRRSLIRQAPGIFVLGALAIAGAVFSADTGMMSSVGALAKGCNVKGNVSFNGGERIYHVPGQEDYDATRIRLEYGERWFCSEAEALAAGWRKARN</sequence>
<proteinExistence type="predicted"/>
<evidence type="ECO:0008006" key="3">
    <source>
        <dbReference type="Google" id="ProtNLM"/>
    </source>
</evidence>
<evidence type="ECO:0000313" key="2">
    <source>
        <dbReference type="Proteomes" id="UP000219167"/>
    </source>
</evidence>
<protein>
    <recommendedName>
        <fullName evidence="3">Succinoglycan biosynthesis protein ExoI</fullName>
    </recommendedName>
</protein>
<evidence type="ECO:0000313" key="1">
    <source>
        <dbReference type="EMBL" id="SOC38107.1"/>
    </source>
</evidence>
<gene>
    <name evidence="1" type="ORF">SAMN05892877_10510</name>
</gene>
<accession>A0A285U8T3</accession>
<organism evidence="1 2">
    <name type="scientific">Rhizobium subbaraonis</name>
    <dbReference type="NCBI Taxonomy" id="908946"/>
    <lineage>
        <taxon>Bacteria</taxon>
        <taxon>Pseudomonadati</taxon>
        <taxon>Pseudomonadota</taxon>
        <taxon>Alphaproteobacteria</taxon>
        <taxon>Hyphomicrobiales</taxon>
        <taxon>Rhizobiaceae</taxon>
        <taxon>Rhizobium/Agrobacterium group</taxon>
        <taxon>Rhizobium</taxon>
    </lineage>
</organism>